<evidence type="ECO:0000256" key="12">
    <source>
        <dbReference type="ARBA" id="ARBA00038070"/>
    </source>
</evidence>
<dbReference type="SUPFAM" id="SSF57196">
    <property type="entry name" value="EGF/Laminin"/>
    <property type="match status" value="2"/>
</dbReference>
<evidence type="ECO:0000256" key="14">
    <source>
        <dbReference type="PROSITE-ProRule" id="PRU00076"/>
    </source>
</evidence>
<dbReference type="PROSITE" id="PS51120">
    <property type="entry name" value="LDLRB"/>
    <property type="match status" value="1"/>
</dbReference>
<dbReference type="GO" id="GO:0060070">
    <property type="term" value="P:canonical Wnt signaling pathway"/>
    <property type="evidence" value="ECO:0007669"/>
    <property type="project" value="TreeGrafter"/>
</dbReference>
<evidence type="ECO:0000256" key="3">
    <source>
        <dbReference type="ARBA" id="ARBA00022536"/>
    </source>
</evidence>
<protein>
    <recommendedName>
        <fullName evidence="13">Protein cueball</fullName>
    </recommendedName>
</protein>
<evidence type="ECO:0000256" key="10">
    <source>
        <dbReference type="ARBA" id="ARBA00023157"/>
    </source>
</evidence>
<dbReference type="InterPro" id="IPR011042">
    <property type="entry name" value="6-blade_b-propeller_TolB-like"/>
</dbReference>
<evidence type="ECO:0000256" key="4">
    <source>
        <dbReference type="ARBA" id="ARBA00022729"/>
    </source>
</evidence>
<dbReference type="Gene3D" id="2.10.25.10">
    <property type="entry name" value="Laminin"/>
    <property type="match status" value="2"/>
</dbReference>
<dbReference type="STRING" id="7102.A0A2A4IWI0"/>
<dbReference type="GO" id="GO:0007283">
    <property type="term" value="P:spermatogenesis"/>
    <property type="evidence" value="ECO:0007669"/>
    <property type="project" value="UniProtKB-KW"/>
</dbReference>
<dbReference type="AlphaFoldDB" id="A0A2A4IWI0"/>
<evidence type="ECO:0000256" key="13">
    <source>
        <dbReference type="ARBA" id="ARBA00040020"/>
    </source>
</evidence>
<evidence type="ECO:0000256" key="8">
    <source>
        <dbReference type="ARBA" id="ARBA00022943"/>
    </source>
</evidence>
<sequence>MTLKSQQDNNVDERVVLRLDDENPRAIAVDSCSGYVYWTNTNSAKPAIEKAKFDGSHREVVIDQNIHEPHRLVIDPQIKKMFWIDIRHNEQFKYGIKYADLEGNNNDELLHGTNQPSALTVSKDSIYFIENQQNAVWRDSKFHILGTLLQIGSSYTEFPTSIVAKYTLEEQTKGISECKALTTLLQDKSMKETSPRVTLGVESLICVHGDTANGTSCSCAPGYIGERCDVSVCQNYCIQGTCSVSEEGEPSCGCESGYSGARCDINMCFNYCLNNGVCYFTEDNQPLCECSETYRGSRCEAIKNNAVSSTFSSGDNNYTLVDLLFNRRKINGKFTVNFEVESE</sequence>
<evidence type="ECO:0000259" key="16">
    <source>
        <dbReference type="PROSITE" id="PS50026"/>
    </source>
</evidence>
<evidence type="ECO:0000256" key="11">
    <source>
        <dbReference type="ARBA" id="ARBA00023180"/>
    </source>
</evidence>
<feature type="disulfide bond" evidence="14">
    <location>
        <begin position="268"/>
        <end position="278"/>
    </location>
</feature>
<keyword evidence="4" id="KW-0732">Signal</keyword>
<keyword evidence="2" id="KW-1003">Cell membrane</keyword>
<evidence type="ECO:0000256" key="6">
    <source>
        <dbReference type="ARBA" id="ARBA00022782"/>
    </source>
</evidence>
<feature type="domain" description="EGF-like" evidence="16">
    <location>
        <begin position="264"/>
        <end position="300"/>
    </location>
</feature>
<evidence type="ECO:0000256" key="2">
    <source>
        <dbReference type="ARBA" id="ARBA00022475"/>
    </source>
</evidence>
<dbReference type="PANTHER" id="PTHR46513:SF42">
    <property type="entry name" value="PROTEIN CUEBALL"/>
    <property type="match status" value="1"/>
</dbReference>
<keyword evidence="9" id="KW-0472">Membrane</keyword>
<dbReference type="GO" id="GO:0005886">
    <property type="term" value="C:plasma membrane"/>
    <property type="evidence" value="ECO:0007669"/>
    <property type="project" value="UniProtKB-SubCell"/>
</dbReference>
<dbReference type="SMART" id="SM00181">
    <property type="entry name" value="EGF"/>
    <property type="match status" value="3"/>
</dbReference>
<evidence type="ECO:0000256" key="9">
    <source>
        <dbReference type="ARBA" id="ARBA00023136"/>
    </source>
</evidence>
<comment type="caution">
    <text evidence="14">Lacks conserved residue(s) required for the propagation of feature annotation.</text>
</comment>
<proteinExistence type="inferred from homology"/>
<evidence type="ECO:0000256" key="1">
    <source>
        <dbReference type="ARBA" id="ARBA00004251"/>
    </source>
</evidence>
<dbReference type="EMBL" id="NWSH01005987">
    <property type="protein sequence ID" value="PCG63768.1"/>
    <property type="molecule type" value="Genomic_DNA"/>
</dbReference>
<dbReference type="PROSITE" id="PS50026">
    <property type="entry name" value="EGF_3"/>
    <property type="match status" value="1"/>
</dbReference>
<dbReference type="GO" id="GO:0042813">
    <property type="term" value="F:Wnt receptor activity"/>
    <property type="evidence" value="ECO:0007669"/>
    <property type="project" value="TreeGrafter"/>
</dbReference>
<keyword evidence="5" id="KW-0677">Repeat</keyword>
<dbReference type="GO" id="GO:0017147">
    <property type="term" value="F:Wnt-protein binding"/>
    <property type="evidence" value="ECO:0007669"/>
    <property type="project" value="TreeGrafter"/>
</dbReference>
<comment type="similarity">
    <text evidence="12">Belongs to the cueball family.</text>
</comment>
<keyword evidence="11" id="KW-0325">Glycoprotein</keyword>
<comment type="subcellular location">
    <subcellularLocation>
        <location evidence="1">Cell membrane</location>
        <topology evidence="1">Single-pass type I membrane protein</topology>
    </subcellularLocation>
</comment>
<organism evidence="17">
    <name type="scientific">Heliothis virescens</name>
    <name type="common">Tobacco budworm moth</name>
    <dbReference type="NCBI Taxonomy" id="7102"/>
    <lineage>
        <taxon>Eukaryota</taxon>
        <taxon>Metazoa</taxon>
        <taxon>Ecdysozoa</taxon>
        <taxon>Arthropoda</taxon>
        <taxon>Hexapoda</taxon>
        <taxon>Insecta</taxon>
        <taxon>Pterygota</taxon>
        <taxon>Neoptera</taxon>
        <taxon>Endopterygota</taxon>
        <taxon>Lepidoptera</taxon>
        <taxon>Glossata</taxon>
        <taxon>Ditrysia</taxon>
        <taxon>Noctuoidea</taxon>
        <taxon>Noctuidae</taxon>
        <taxon>Heliothinae</taxon>
        <taxon>Heliothis</taxon>
    </lineage>
</organism>
<keyword evidence="10 14" id="KW-1015">Disulfide bond</keyword>
<feature type="repeat" description="LDL-receptor class B" evidence="15">
    <location>
        <begin position="34"/>
        <end position="78"/>
    </location>
</feature>
<gene>
    <name evidence="17" type="ORF">B5V51_11740</name>
</gene>
<keyword evidence="6" id="KW-0221">Differentiation</keyword>
<evidence type="ECO:0000256" key="7">
    <source>
        <dbReference type="ARBA" id="ARBA00022871"/>
    </source>
</evidence>
<dbReference type="GO" id="GO:0048477">
    <property type="term" value="P:oogenesis"/>
    <property type="evidence" value="ECO:0007669"/>
    <property type="project" value="UniProtKB-KW"/>
</dbReference>
<reference evidence="17" key="1">
    <citation type="submission" date="2017-09" db="EMBL/GenBank/DDBJ databases">
        <title>Contemporary evolution of a Lepidopteran species, Heliothis virescens, in response to modern agricultural practices.</title>
        <authorList>
            <person name="Fritz M.L."/>
            <person name="Deyonke A.M."/>
            <person name="Papanicolaou A."/>
            <person name="Micinski S."/>
            <person name="Westbrook J."/>
            <person name="Gould F."/>
        </authorList>
    </citation>
    <scope>NUCLEOTIDE SEQUENCE [LARGE SCALE GENOMIC DNA]</scope>
    <source>
        <strain evidence="17">HvINT-</strain>
        <tissue evidence="17">Whole body</tissue>
    </source>
</reference>
<keyword evidence="7" id="KW-0744">Spermatogenesis</keyword>
<dbReference type="InterPro" id="IPR000033">
    <property type="entry name" value="LDLR_classB_rpt"/>
</dbReference>
<dbReference type="InterPro" id="IPR000742">
    <property type="entry name" value="EGF"/>
</dbReference>
<comment type="caution">
    <text evidence="17">The sequence shown here is derived from an EMBL/GenBank/DDBJ whole genome shotgun (WGS) entry which is preliminary data.</text>
</comment>
<dbReference type="InterPro" id="IPR050778">
    <property type="entry name" value="Cueball_EGF_LRP_Nidogen"/>
</dbReference>
<dbReference type="PROSITE" id="PS00022">
    <property type="entry name" value="EGF_1"/>
    <property type="match status" value="1"/>
</dbReference>
<evidence type="ECO:0000313" key="17">
    <source>
        <dbReference type="EMBL" id="PCG63768.1"/>
    </source>
</evidence>
<evidence type="ECO:0000256" key="5">
    <source>
        <dbReference type="ARBA" id="ARBA00022737"/>
    </source>
</evidence>
<accession>A0A2A4IWI0</accession>
<keyword evidence="3 14" id="KW-0245">EGF-like domain</keyword>
<evidence type="ECO:0000256" key="15">
    <source>
        <dbReference type="PROSITE-ProRule" id="PRU00461"/>
    </source>
</evidence>
<dbReference type="PANTHER" id="PTHR46513">
    <property type="entry name" value="VITELLOGENIN RECEPTOR-LIKE PROTEIN-RELATED-RELATED"/>
    <property type="match status" value="1"/>
</dbReference>
<feature type="disulfide bond" evidence="14">
    <location>
        <begin position="290"/>
        <end position="299"/>
    </location>
</feature>
<keyword evidence="8" id="KW-0896">Oogenesis</keyword>
<dbReference type="SMART" id="SM00135">
    <property type="entry name" value="LY"/>
    <property type="match status" value="2"/>
</dbReference>
<dbReference type="SUPFAM" id="SSF63825">
    <property type="entry name" value="YWTD domain"/>
    <property type="match status" value="1"/>
</dbReference>
<dbReference type="Pfam" id="PF00058">
    <property type="entry name" value="Ldl_recept_b"/>
    <property type="match status" value="1"/>
</dbReference>
<name>A0A2A4IWI0_HELVI</name>
<dbReference type="Gene3D" id="2.120.10.30">
    <property type="entry name" value="TolB, C-terminal domain"/>
    <property type="match status" value="1"/>
</dbReference>